<organism evidence="2 3">
    <name type="scientific">Microbacterium alkaliflavum</name>
    <dbReference type="NCBI Taxonomy" id="3248839"/>
    <lineage>
        <taxon>Bacteria</taxon>
        <taxon>Bacillati</taxon>
        <taxon>Actinomycetota</taxon>
        <taxon>Actinomycetes</taxon>
        <taxon>Micrococcales</taxon>
        <taxon>Microbacteriaceae</taxon>
        <taxon>Microbacterium</taxon>
    </lineage>
</organism>
<accession>A0ABW7Q7B9</accession>
<dbReference type="EMBL" id="JBIQWL010000003">
    <property type="protein sequence ID" value="MFH8250766.1"/>
    <property type="molecule type" value="Genomic_DNA"/>
</dbReference>
<evidence type="ECO:0000313" key="3">
    <source>
        <dbReference type="Proteomes" id="UP001610861"/>
    </source>
</evidence>
<dbReference type="CDD" id="cd12954">
    <property type="entry name" value="MMP_TTHA0227_like_1"/>
    <property type="match status" value="1"/>
</dbReference>
<sequence length="146" mass="17206">MAWRRTRDAARRARRPARHGRHGREGRSPVVRPPLPPLDTRADRFDLAVGTTAEFLRSAWEELRDVSFEIADMPPATDDDGIPRWHVLSAEKRIILYRLPIERLSHLHRNDDAHRRMMIEGSVFRAAAEYLDRDPWDLGPERFRYF</sequence>
<feature type="region of interest" description="Disordered" evidence="1">
    <location>
        <begin position="1"/>
        <end position="38"/>
    </location>
</feature>
<feature type="compositionally biased region" description="Basic residues" evidence="1">
    <location>
        <begin position="12"/>
        <end position="24"/>
    </location>
</feature>
<reference evidence="2 3" key="1">
    <citation type="submission" date="2024-09" db="EMBL/GenBank/DDBJ databases">
        <authorList>
            <person name="Pan X."/>
        </authorList>
    </citation>
    <scope>NUCLEOTIDE SEQUENCE [LARGE SCALE GENOMIC DNA]</scope>
    <source>
        <strain evidence="2 3">B2969</strain>
    </source>
</reference>
<evidence type="ECO:0000313" key="2">
    <source>
        <dbReference type="EMBL" id="MFH8250766.1"/>
    </source>
</evidence>
<dbReference type="Proteomes" id="UP001610861">
    <property type="component" value="Unassembled WGS sequence"/>
</dbReference>
<proteinExistence type="predicted"/>
<keyword evidence="3" id="KW-1185">Reference proteome</keyword>
<protein>
    <submittedName>
        <fullName evidence="2">Metallopeptidase family protein</fullName>
    </submittedName>
</protein>
<gene>
    <name evidence="2" type="ORF">ACH3VR_10410</name>
</gene>
<dbReference type="RefSeq" id="WP_396640718.1">
    <property type="nucleotide sequence ID" value="NZ_JBIQWL010000003.1"/>
</dbReference>
<feature type="compositionally biased region" description="Basic and acidic residues" evidence="1">
    <location>
        <begin position="1"/>
        <end position="11"/>
    </location>
</feature>
<evidence type="ECO:0000256" key="1">
    <source>
        <dbReference type="SAM" id="MobiDB-lite"/>
    </source>
</evidence>
<comment type="caution">
    <text evidence="2">The sequence shown here is derived from an EMBL/GenBank/DDBJ whole genome shotgun (WGS) entry which is preliminary data.</text>
</comment>
<name>A0ABW7Q7B9_9MICO</name>
<dbReference type="SUPFAM" id="SSF55486">
    <property type="entry name" value="Metalloproteases ('zincins'), catalytic domain"/>
    <property type="match status" value="1"/>
</dbReference>